<feature type="region of interest" description="Disordered" evidence="1">
    <location>
        <begin position="18"/>
        <end position="38"/>
    </location>
</feature>
<evidence type="ECO:0000313" key="2">
    <source>
        <dbReference type="EMBL" id="KAG1303503.1"/>
    </source>
</evidence>
<evidence type="ECO:0000256" key="1">
    <source>
        <dbReference type="SAM" id="MobiDB-lite"/>
    </source>
</evidence>
<dbReference type="EMBL" id="JAANQT010001957">
    <property type="protein sequence ID" value="KAG1303503.1"/>
    <property type="molecule type" value="Genomic_DNA"/>
</dbReference>
<accession>A0A9P6X204</accession>
<dbReference type="Proteomes" id="UP000716291">
    <property type="component" value="Unassembled WGS sequence"/>
</dbReference>
<name>A0A9P6X204_RHIOR</name>
<gene>
    <name evidence="2" type="ORF">G6F64_010016</name>
</gene>
<reference evidence="2" key="1">
    <citation type="journal article" date="2020" name="Microb. Genom.">
        <title>Genetic diversity of clinical and environmental Mucorales isolates obtained from an investigation of mucormycosis cases among solid organ transplant recipients.</title>
        <authorList>
            <person name="Nguyen M.H."/>
            <person name="Kaul D."/>
            <person name="Muto C."/>
            <person name="Cheng S.J."/>
            <person name="Richter R.A."/>
            <person name="Bruno V.M."/>
            <person name="Liu G."/>
            <person name="Beyhan S."/>
            <person name="Sundermann A.J."/>
            <person name="Mounaud S."/>
            <person name="Pasculle A.W."/>
            <person name="Nierman W.C."/>
            <person name="Driscoll E."/>
            <person name="Cumbie R."/>
            <person name="Clancy C.J."/>
            <person name="Dupont C.L."/>
        </authorList>
    </citation>
    <scope>NUCLEOTIDE SEQUENCE</scope>
    <source>
        <strain evidence="2">GL11</strain>
    </source>
</reference>
<keyword evidence="3" id="KW-1185">Reference proteome</keyword>
<proteinExistence type="predicted"/>
<organism evidence="2 3">
    <name type="scientific">Rhizopus oryzae</name>
    <name type="common">Mucormycosis agent</name>
    <name type="synonym">Rhizopus arrhizus var. delemar</name>
    <dbReference type="NCBI Taxonomy" id="64495"/>
    <lineage>
        <taxon>Eukaryota</taxon>
        <taxon>Fungi</taxon>
        <taxon>Fungi incertae sedis</taxon>
        <taxon>Mucoromycota</taxon>
        <taxon>Mucoromycotina</taxon>
        <taxon>Mucoromycetes</taxon>
        <taxon>Mucorales</taxon>
        <taxon>Mucorineae</taxon>
        <taxon>Rhizopodaceae</taxon>
        <taxon>Rhizopus</taxon>
    </lineage>
</organism>
<dbReference type="AlphaFoldDB" id="A0A9P6X204"/>
<sequence length="320" mass="37225">MPLRFQGTLETDGVGVSIIKQNTDTSRKSPKPNTEKKMDGNQIEHIEGLGQADLKSTEGKCVLIDPGRRDLMYCMKETSTAEEKQTFIFTKNNRSKCSRHFRYLRKRTQPFVVQKAEAILSRSEPNSVDLKKFVQYIKTRASSKVYATYLQTMLQQKHISERIDDSQKSKVLGLAKEMCRRSQQSNYKKTISTALEKLQLLPFRKLKFSSELFDQNDQKLVHSLKANFGQDTVLVFGDWSAPNIKYQEPTRNKGLIRMLKKNGLVVYLINEYKTFSHCPICENELEKFKTVPNPHPLPTEKEVRRTMQWFVKFEKDWQTP</sequence>
<evidence type="ECO:0000313" key="3">
    <source>
        <dbReference type="Proteomes" id="UP000716291"/>
    </source>
</evidence>
<protein>
    <submittedName>
        <fullName evidence="2">Uncharacterized protein</fullName>
    </submittedName>
</protein>
<comment type="caution">
    <text evidence="2">The sequence shown here is derived from an EMBL/GenBank/DDBJ whole genome shotgun (WGS) entry which is preliminary data.</text>
</comment>